<name>A0A081C8C7_VECG1</name>
<dbReference type="InterPro" id="IPR013563">
    <property type="entry name" value="Oligopep_ABC_C"/>
</dbReference>
<feature type="domain" description="ABC transporter" evidence="4">
    <location>
        <begin position="276"/>
        <end position="523"/>
    </location>
</feature>
<dbReference type="GO" id="GO:0015833">
    <property type="term" value="P:peptide transport"/>
    <property type="evidence" value="ECO:0007669"/>
    <property type="project" value="InterPro"/>
</dbReference>
<dbReference type="eggNOG" id="COG4172">
    <property type="taxonomic scope" value="Bacteria"/>
</dbReference>
<dbReference type="EMBL" id="DF820475">
    <property type="protein sequence ID" value="GAK60832.1"/>
    <property type="molecule type" value="Genomic_DNA"/>
</dbReference>
<keyword evidence="2" id="KW-0547">Nucleotide-binding</keyword>
<dbReference type="PROSITE" id="PS00211">
    <property type="entry name" value="ABC_TRANSPORTER_1"/>
    <property type="match status" value="2"/>
</dbReference>
<accession>A0A081C8C7</accession>
<sequence length="534" mass="60423">MNLVDVHNLHIGFKKGEQLQTVVHGVDFQINSHEILALVGESGAGKSLTAQALLRLISENTIAYPQGEILFEGRDILQLNPDELRRIRGNEISMIFQEPMSSLNPLHTIEKQLHETLFLHKGLSASQAAPLTLEWLNKVGIRDPEKRLKAFPHQLSGGERQRVMIAMALANEPRLLIADEPTTALDVTIQSQILHLLKDLQQEFGMAILFITHDLGIVRQIADRVAVMQTGKIVETEAAKTLFACPQHPYTRALLNAEPKGEPPEANPKAEAMIRLRDLNVWFPIQKGILRRTKDYVKAVNGLTLTIRKGHTLGVVGESGSGKTTLGKAILRLEKSNGEIEFEQSDLHALAEKQLRPLRREMQIIFQDPYGSLNPRMSVEQIIGEGLRFHKIGTQEQQEQLIIDTLKEVGLNPDWRHRFPHEFSGGERQRIAIARALVLKPKFIVLDEPTSSLDRSIQFQVIELLKQIQRKYGLTYLFISHDLKLVKTFCHEIVIMQKGEVVEAGPTRDILRHPQHAYTQELLRTAFESEEIEH</sequence>
<dbReference type="InterPro" id="IPR003593">
    <property type="entry name" value="AAA+_ATPase"/>
</dbReference>
<dbReference type="STRING" id="1499967.U27_00730"/>
<evidence type="ECO:0000256" key="2">
    <source>
        <dbReference type="ARBA" id="ARBA00022741"/>
    </source>
</evidence>
<dbReference type="CDD" id="cd03257">
    <property type="entry name" value="ABC_NikE_OppD_transporters"/>
    <property type="match status" value="2"/>
</dbReference>
<keyword evidence="6" id="KW-1185">Reference proteome</keyword>
<dbReference type="PROSITE" id="PS50893">
    <property type="entry name" value="ABC_TRANSPORTER_2"/>
    <property type="match status" value="2"/>
</dbReference>
<dbReference type="HOGENOM" id="CLU_000604_86_2_0"/>
<feature type="domain" description="ABC transporter" evidence="4">
    <location>
        <begin position="1"/>
        <end position="255"/>
    </location>
</feature>
<dbReference type="FunFam" id="3.40.50.300:FF:000016">
    <property type="entry name" value="Oligopeptide ABC transporter ATP-binding component"/>
    <property type="match status" value="2"/>
</dbReference>
<dbReference type="SUPFAM" id="SSF52540">
    <property type="entry name" value="P-loop containing nucleoside triphosphate hydrolases"/>
    <property type="match status" value="2"/>
</dbReference>
<dbReference type="NCBIfam" id="NF008453">
    <property type="entry name" value="PRK11308.1"/>
    <property type="match status" value="2"/>
</dbReference>
<dbReference type="GO" id="GO:0005524">
    <property type="term" value="F:ATP binding"/>
    <property type="evidence" value="ECO:0007669"/>
    <property type="project" value="UniProtKB-KW"/>
</dbReference>
<dbReference type="Proteomes" id="UP000030661">
    <property type="component" value="Unassembled WGS sequence"/>
</dbReference>
<reference evidence="5" key="1">
    <citation type="journal article" date="2015" name="PeerJ">
        <title>First genomic representation of candidate bacterial phylum KSB3 points to enhanced environmental sensing as a trigger of wastewater bulking.</title>
        <authorList>
            <person name="Sekiguchi Y."/>
            <person name="Ohashi A."/>
            <person name="Parks D.H."/>
            <person name="Yamauchi T."/>
            <person name="Tyson G.W."/>
            <person name="Hugenholtz P."/>
        </authorList>
    </citation>
    <scope>NUCLEOTIDE SEQUENCE [LARGE SCALE GENOMIC DNA]</scope>
</reference>
<organism evidence="5">
    <name type="scientific">Vecturithrix granuli</name>
    <dbReference type="NCBI Taxonomy" id="1499967"/>
    <lineage>
        <taxon>Bacteria</taxon>
        <taxon>Candidatus Moduliflexota</taxon>
        <taxon>Candidatus Vecturitrichia</taxon>
        <taxon>Candidatus Vecturitrichales</taxon>
        <taxon>Candidatus Vecturitrichaceae</taxon>
        <taxon>Candidatus Vecturithrix</taxon>
    </lineage>
</organism>
<dbReference type="InterPro" id="IPR003439">
    <property type="entry name" value="ABC_transporter-like_ATP-bd"/>
</dbReference>
<dbReference type="AlphaFoldDB" id="A0A081C8C7"/>
<evidence type="ECO:0000313" key="6">
    <source>
        <dbReference type="Proteomes" id="UP000030661"/>
    </source>
</evidence>
<dbReference type="NCBIfam" id="NF007739">
    <property type="entry name" value="PRK10419.1"/>
    <property type="match status" value="2"/>
</dbReference>
<dbReference type="InterPro" id="IPR027417">
    <property type="entry name" value="P-loop_NTPase"/>
</dbReference>
<dbReference type="InterPro" id="IPR050319">
    <property type="entry name" value="ABC_transp_ATP-bind"/>
</dbReference>
<dbReference type="Pfam" id="PF00005">
    <property type="entry name" value="ABC_tran"/>
    <property type="match status" value="2"/>
</dbReference>
<dbReference type="GO" id="GO:0055085">
    <property type="term" value="P:transmembrane transport"/>
    <property type="evidence" value="ECO:0007669"/>
    <property type="project" value="UniProtKB-ARBA"/>
</dbReference>
<dbReference type="Pfam" id="PF08352">
    <property type="entry name" value="oligo_HPY"/>
    <property type="match status" value="2"/>
</dbReference>
<dbReference type="SMART" id="SM00382">
    <property type="entry name" value="AAA"/>
    <property type="match status" value="2"/>
</dbReference>
<gene>
    <name evidence="5" type="ORF">U27_00730</name>
</gene>
<dbReference type="PANTHER" id="PTHR43776">
    <property type="entry name" value="TRANSPORT ATP-BINDING PROTEIN"/>
    <property type="match status" value="1"/>
</dbReference>
<protein>
    <submittedName>
        <fullName evidence="5">ABC transporter, ATP binding component</fullName>
    </submittedName>
</protein>
<evidence type="ECO:0000256" key="3">
    <source>
        <dbReference type="ARBA" id="ARBA00022840"/>
    </source>
</evidence>
<keyword evidence="3" id="KW-0067">ATP-binding</keyword>
<evidence type="ECO:0000256" key="1">
    <source>
        <dbReference type="ARBA" id="ARBA00022448"/>
    </source>
</evidence>
<evidence type="ECO:0000259" key="4">
    <source>
        <dbReference type="PROSITE" id="PS50893"/>
    </source>
</evidence>
<evidence type="ECO:0000313" key="5">
    <source>
        <dbReference type="EMBL" id="GAK60832.1"/>
    </source>
</evidence>
<dbReference type="GO" id="GO:0016887">
    <property type="term" value="F:ATP hydrolysis activity"/>
    <property type="evidence" value="ECO:0007669"/>
    <property type="project" value="InterPro"/>
</dbReference>
<dbReference type="InterPro" id="IPR017871">
    <property type="entry name" value="ABC_transporter-like_CS"/>
</dbReference>
<keyword evidence="1" id="KW-0813">Transport</keyword>
<dbReference type="Gene3D" id="3.40.50.300">
    <property type="entry name" value="P-loop containing nucleotide triphosphate hydrolases"/>
    <property type="match status" value="2"/>
</dbReference>
<proteinExistence type="predicted"/>